<organism evidence="2 3">
    <name type="scientific">Candidatus Kaiserbacteria bacterium RIFCSPHIGHO2_02_FULL_55_25</name>
    <dbReference type="NCBI Taxonomy" id="1798498"/>
    <lineage>
        <taxon>Bacteria</taxon>
        <taxon>Candidatus Kaiseribacteriota</taxon>
    </lineage>
</organism>
<evidence type="ECO:0000313" key="2">
    <source>
        <dbReference type="EMBL" id="OGG69083.1"/>
    </source>
</evidence>
<evidence type="ECO:0000256" key="1">
    <source>
        <dbReference type="SAM" id="Phobius"/>
    </source>
</evidence>
<protein>
    <submittedName>
        <fullName evidence="2">Uncharacterized protein</fullName>
    </submittedName>
</protein>
<dbReference type="Proteomes" id="UP000176914">
    <property type="component" value="Unassembled WGS sequence"/>
</dbReference>
<name>A0A1F6E5V6_9BACT</name>
<dbReference type="EMBL" id="MFLL01000021">
    <property type="protein sequence ID" value="OGG69083.1"/>
    <property type="molecule type" value="Genomic_DNA"/>
</dbReference>
<accession>A0A1F6E5V6</accession>
<gene>
    <name evidence="2" type="ORF">A3C20_00225</name>
</gene>
<proteinExistence type="predicted"/>
<evidence type="ECO:0000313" key="3">
    <source>
        <dbReference type="Proteomes" id="UP000176914"/>
    </source>
</evidence>
<reference evidence="2 3" key="1">
    <citation type="journal article" date="2016" name="Nat. Commun.">
        <title>Thousands of microbial genomes shed light on interconnected biogeochemical processes in an aquifer system.</title>
        <authorList>
            <person name="Anantharaman K."/>
            <person name="Brown C.T."/>
            <person name="Hug L.A."/>
            <person name="Sharon I."/>
            <person name="Castelle C.J."/>
            <person name="Probst A.J."/>
            <person name="Thomas B.C."/>
            <person name="Singh A."/>
            <person name="Wilkins M.J."/>
            <person name="Karaoz U."/>
            <person name="Brodie E.L."/>
            <person name="Williams K.H."/>
            <person name="Hubbard S.S."/>
            <person name="Banfield J.F."/>
        </authorList>
    </citation>
    <scope>NUCLEOTIDE SEQUENCE [LARGE SCALE GENOMIC DNA]</scope>
</reference>
<sequence length="90" mass="9781">MLLGIAIFIGLSISIGVKLAFVIAKRYDANMTMVLFVAAAAQAAILLIIARRAELMGAMSILVLLGFGVGLIYHYLRPRKPRAPIRNGRQ</sequence>
<keyword evidence="1" id="KW-0812">Transmembrane</keyword>
<keyword evidence="1" id="KW-1133">Transmembrane helix</keyword>
<feature type="transmembrane region" description="Helical" evidence="1">
    <location>
        <begin position="56"/>
        <end position="76"/>
    </location>
</feature>
<feature type="transmembrane region" description="Helical" evidence="1">
    <location>
        <begin position="6"/>
        <end position="24"/>
    </location>
</feature>
<feature type="transmembrane region" description="Helical" evidence="1">
    <location>
        <begin position="31"/>
        <end position="50"/>
    </location>
</feature>
<keyword evidence="1" id="KW-0472">Membrane</keyword>
<dbReference type="AlphaFoldDB" id="A0A1F6E5V6"/>
<comment type="caution">
    <text evidence="2">The sequence shown here is derived from an EMBL/GenBank/DDBJ whole genome shotgun (WGS) entry which is preliminary data.</text>
</comment>